<dbReference type="AlphaFoldDB" id="A0A026WYF8"/>
<dbReference type="EMBL" id="KK107067">
    <property type="protein sequence ID" value="EZA60791.1"/>
    <property type="molecule type" value="Genomic_DNA"/>
</dbReference>
<evidence type="ECO:0000313" key="1">
    <source>
        <dbReference type="EMBL" id="EZA60791.1"/>
    </source>
</evidence>
<organism evidence="1 2">
    <name type="scientific">Ooceraea biroi</name>
    <name type="common">Clonal raider ant</name>
    <name type="synonym">Cerapachys biroi</name>
    <dbReference type="NCBI Taxonomy" id="2015173"/>
    <lineage>
        <taxon>Eukaryota</taxon>
        <taxon>Metazoa</taxon>
        <taxon>Ecdysozoa</taxon>
        <taxon>Arthropoda</taxon>
        <taxon>Hexapoda</taxon>
        <taxon>Insecta</taxon>
        <taxon>Pterygota</taxon>
        <taxon>Neoptera</taxon>
        <taxon>Endopterygota</taxon>
        <taxon>Hymenoptera</taxon>
        <taxon>Apocrita</taxon>
        <taxon>Aculeata</taxon>
        <taxon>Formicoidea</taxon>
        <taxon>Formicidae</taxon>
        <taxon>Dorylinae</taxon>
        <taxon>Ooceraea</taxon>
    </lineage>
</organism>
<keyword evidence="2" id="KW-1185">Reference proteome</keyword>
<reference evidence="1 2" key="1">
    <citation type="journal article" date="2014" name="Curr. Biol.">
        <title>The genome of the clonal raider ant Cerapachys biroi.</title>
        <authorList>
            <person name="Oxley P.R."/>
            <person name="Ji L."/>
            <person name="Fetter-Pruneda I."/>
            <person name="McKenzie S.K."/>
            <person name="Li C."/>
            <person name="Hu H."/>
            <person name="Zhang G."/>
            <person name="Kronauer D.J."/>
        </authorList>
    </citation>
    <scope>NUCLEOTIDE SEQUENCE [LARGE SCALE GENOMIC DNA]</scope>
</reference>
<name>A0A026WYF8_OOCBI</name>
<dbReference type="Proteomes" id="UP000053097">
    <property type="component" value="Unassembled WGS sequence"/>
</dbReference>
<sequence>MVKAICKFNIHTIPTTKVLIAGQMYKFINAIFHSGMVGFKVQVNNFEKVLEQILEENKCSDIW</sequence>
<protein>
    <submittedName>
        <fullName evidence="1">Uncharacterized protein</fullName>
    </submittedName>
</protein>
<gene>
    <name evidence="1" type="ORF">X777_13725</name>
</gene>
<evidence type="ECO:0000313" key="2">
    <source>
        <dbReference type="Proteomes" id="UP000053097"/>
    </source>
</evidence>
<accession>A0A026WYF8</accession>
<proteinExistence type="predicted"/>